<gene>
    <name evidence="1" type="ORF">GCM10010492_41710</name>
</gene>
<comment type="caution">
    <text evidence="1">The sequence shown here is derived from an EMBL/GenBank/DDBJ whole genome shotgun (WGS) entry which is preliminary data.</text>
</comment>
<sequence length="248" mass="27415">MPAGVRALTALLITLDGHPDTTNLGDLAIQAVRTAPRDDPAALAELAEVAGWILFEEERQAEAHAHNTLALTLSRHSNIHETEILTLLNSTFQRFRVGELKEALGLAELGLERAQSPKVRAMFALRQARVFSRLKDERAAFQALARAQQVLEDDPTAPPWAWWIDETELNGHRAAVLANLGYLEEAALLFPPDDGLRFREVLQAMRYRTLEALGEWHQGPPTFTSPRARQTATGIPGVRYTRSAASTA</sequence>
<name>A0ABN0U492_9PSEU</name>
<dbReference type="EMBL" id="BAAABU010000009">
    <property type="protein sequence ID" value="GAA0238258.1"/>
    <property type="molecule type" value="Genomic_DNA"/>
</dbReference>
<dbReference type="RefSeq" id="WP_343935509.1">
    <property type="nucleotide sequence ID" value="NZ_BAAABU010000009.1"/>
</dbReference>
<dbReference type="Proteomes" id="UP001500416">
    <property type="component" value="Unassembled WGS sequence"/>
</dbReference>
<dbReference type="InterPro" id="IPR011990">
    <property type="entry name" value="TPR-like_helical_dom_sf"/>
</dbReference>
<accession>A0ABN0U492</accession>
<dbReference type="SUPFAM" id="SSF48452">
    <property type="entry name" value="TPR-like"/>
    <property type="match status" value="1"/>
</dbReference>
<keyword evidence="2" id="KW-1185">Reference proteome</keyword>
<organism evidence="1 2">
    <name type="scientific">Saccharothrix mutabilis subsp. mutabilis</name>
    <dbReference type="NCBI Taxonomy" id="66855"/>
    <lineage>
        <taxon>Bacteria</taxon>
        <taxon>Bacillati</taxon>
        <taxon>Actinomycetota</taxon>
        <taxon>Actinomycetes</taxon>
        <taxon>Pseudonocardiales</taxon>
        <taxon>Pseudonocardiaceae</taxon>
        <taxon>Saccharothrix</taxon>
    </lineage>
</organism>
<evidence type="ECO:0000313" key="2">
    <source>
        <dbReference type="Proteomes" id="UP001500416"/>
    </source>
</evidence>
<protein>
    <submittedName>
        <fullName evidence="1">Uncharacterized protein</fullName>
    </submittedName>
</protein>
<evidence type="ECO:0000313" key="1">
    <source>
        <dbReference type="EMBL" id="GAA0238258.1"/>
    </source>
</evidence>
<reference evidence="1 2" key="1">
    <citation type="journal article" date="2019" name="Int. J. Syst. Evol. Microbiol.">
        <title>The Global Catalogue of Microorganisms (GCM) 10K type strain sequencing project: providing services to taxonomists for standard genome sequencing and annotation.</title>
        <authorList>
            <consortium name="The Broad Institute Genomics Platform"/>
            <consortium name="The Broad Institute Genome Sequencing Center for Infectious Disease"/>
            <person name="Wu L."/>
            <person name="Ma J."/>
        </authorList>
    </citation>
    <scope>NUCLEOTIDE SEQUENCE [LARGE SCALE GENOMIC DNA]</scope>
    <source>
        <strain evidence="1 2">JCM 3380</strain>
    </source>
</reference>
<proteinExistence type="predicted"/>